<feature type="compositionally biased region" description="Low complexity" evidence="1">
    <location>
        <begin position="35"/>
        <end position="51"/>
    </location>
</feature>
<evidence type="ECO:0000313" key="4">
    <source>
        <dbReference type="Proteomes" id="UP000199706"/>
    </source>
</evidence>
<feature type="region of interest" description="Disordered" evidence="1">
    <location>
        <begin position="32"/>
        <end position="51"/>
    </location>
</feature>
<proteinExistence type="predicted"/>
<dbReference type="RefSeq" id="WP_090685479.1">
    <property type="nucleotide sequence ID" value="NZ_FNCJ01000006.1"/>
</dbReference>
<evidence type="ECO:0000256" key="2">
    <source>
        <dbReference type="SAM" id="SignalP"/>
    </source>
</evidence>
<sequence>MKRTRTTHRALTALSLTVLTLALAACGGGGGGSSGAPSGTSSGTGSGTTTSTTSGGAALLAAYTVPASITAATQTSYTGPAFNVGTSAIQSNCGDPAKVSSTVIVLPDLLVFSAGASLKAQQLEADLMEQAIAQDRTALNWPVNGTGFDGSGNRLQLCVDPTLGASDSETGTSVVGQTGSSVGPVMQLVSADSPNWDATDYKLPVGNSFYDLSRHEAVHALLFAETEPFTALPTWFQEGMATTLSQLPMPSKATILSDVSSNDLISDANLNTNGNVYPAYEATISLMTGSTATGGLGFPLTSMRSLVDAFKTKAMAACAQAIPTGVTEPAYTTVGLPAGQFNTCASPNGTVSPSLSTAFDQTFNAAGFTYAGAPLLLLTSDGGVNLESNLGAMLSAFLP</sequence>
<dbReference type="AlphaFoldDB" id="A0A1G7YIM3"/>
<dbReference type="EMBL" id="FNCJ01000006">
    <property type="protein sequence ID" value="SDG96156.1"/>
    <property type="molecule type" value="Genomic_DNA"/>
</dbReference>
<protein>
    <submittedName>
        <fullName evidence="3">Uncharacterized protein</fullName>
    </submittedName>
</protein>
<evidence type="ECO:0000256" key="1">
    <source>
        <dbReference type="SAM" id="MobiDB-lite"/>
    </source>
</evidence>
<dbReference type="PROSITE" id="PS51257">
    <property type="entry name" value="PROKAR_LIPOPROTEIN"/>
    <property type="match status" value="1"/>
</dbReference>
<name>A0A1G7YIM3_9BURK</name>
<dbReference type="Proteomes" id="UP000199706">
    <property type="component" value="Unassembled WGS sequence"/>
</dbReference>
<feature type="chain" id="PRO_5011534912" evidence="2">
    <location>
        <begin position="25"/>
        <end position="399"/>
    </location>
</feature>
<organism evidence="3 4">
    <name type="scientific">Paraburkholderia phenazinium</name>
    <dbReference type="NCBI Taxonomy" id="60549"/>
    <lineage>
        <taxon>Bacteria</taxon>
        <taxon>Pseudomonadati</taxon>
        <taxon>Pseudomonadota</taxon>
        <taxon>Betaproteobacteria</taxon>
        <taxon>Burkholderiales</taxon>
        <taxon>Burkholderiaceae</taxon>
        <taxon>Paraburkholderia</taxon>
    </lineage>
</organism>
<gene>
    <name evidence="3" type="ORF">SAMN05216466_106198</name>
</gene>
<evidence type="ECO:0000313" key="3">
    <source>
        <dbReference type="EMBL" id="SDG96156.1"/>
    </source>
</evidence>
<feature type="signal peptide" evidence="2">
    <location>
        <begin position="1"/>
        <end position="24"/>
    </location>
</feature>
<accession>A0A1G7YIM3</accession>
<dbReference type="OrthoDB" id="9086768at2"/>
<reference evidence="3 4" key="1">
    <citation type="submission" date="2016-10" db="EMBL/GenBank/DDBJ databases">
        <authorList>
            <person name="de Groot N.N."/>
        </authorList>
    </citation>
    <scope>NUCLEOTIDE SEQUENCE [LARGE SCALE GENOMIC DNA]</scope>
    <source>
        <strain evidence="3 4">LMG 2247</strain>
    </source>
</reference>
<keyword evidence="2" id="KW-0732">Signal</keyword>